<dbReference type="EMBL" id="MLJW01000120">
    <property type="protein sequence ID" value="OIQ98335.1"/>
    <property type="molecule type" value="Genomic_DNA"/>
</dbReference>
<keyword evidence="3" id="KW-0812">Transmembrane</keyword>
<dbReference type="InterPro" id="IPR004089">
    <property type="entry name" value="MCPsignal_dom"/>
</dbReference>
<comment type="similarity">
    <text evidence="2">Belongs to the methyl-accepting chemotaxis (MCP) protein family.</text>
</comment>
<feature type="domain" description="HAMP" evidence="5">
    <location>
        <begin position="293"/>
        <end position="346"/>
    </location>
</feature>
<dbReference type="PROSITE" id="PS50111">
    <property type="entry name" value="CHEMOTAXIS_TRANSDUC_2"/>
    <property type="match status" value="1"/>
</dbReference>
<evidence type="ECO:0000256" key="1">
    <source>
        <dbReference type="ARBA" id="ARBA00023224"/>
    </source>
</evidence>
<dbReference type="SUPFAM" id="SSF58104">
    <property type="entry name" value="Methyl-accepting chemotaxis protein (MCP) signaling domain"/>
    <property type="match status" value="1"/>
</dbReference>
<accession>A0A1J5S2F8</accession>
<evidence type="ECO:0000256" key="2">
    <source>
        <dbReference type="ARBA" id="ARBA00029447"/>
    </source>
</evidence>
<dbReference type="Pfam" id="PF00015">
    <property type="entry name" value="MCPsignal"/>
    <property type="match status" value="1"/>
</dbReference>
<name>A0A1J5S2F8_9ZZZZ</name>
<comment type="caution">
    <text evidence="6">The sequence shown here is derived from an EMBL/GenBank/DDBJ whole genome shotgun (WGS) entry which is preliminary data.</text>
</comment>
<dbReference type="PANTHER" id="PTHR32089:SF112">
    <property type="entry name" value="LYSOZYME-LIKE PROTEIN-RELATED"/>
    <property type="match status" value="1"/>
</dbReference>
<protein>
    <submittedName>
        <fullName evidence="6">Methyl-accepting chemotaxis protein 4</fullName>
    </submittedName>
</protein>
<sequence>MSLKNKLLIAAAAIVLTLCLLVGLASYALLSQQRLGDLAVRIEAIPAQTLDLRRSEKDFLARRTLAERDGFDVKLARIRALLAEIDRRGAALGLADVHRHVLVLSAVVEAYAASFHRLAENEIAVGLNENDGLQGRMRTAIHAAEHIFTAAGSDRLDKDMLMLRRNEKDFMLRHEGAYLASHARNTAVLLADLDADTNLSAAQRQAAKAVVATYVDSFHDYAEGVKKSGLTPGDGLQGTMRAAVHRMDGATAAFQRDLGADLRAGMRHRLWELVVPSVLIGGLFVVALIGLGRSIVGPVRAMTQVMVALSSGDRAVPVPYTGRRDEIGAMAQSVSTFKEGLIRAERLDGEAKARQKADLDRGRKRDLLAADFDVMMRRVLEKLFGTVGRVKDASARLHTAAAEIGVRGSAVSDLVAQSTGNVQAVAGAAAQLGASTLDISRRVQDTTRITQEAVDGVRTADTTIDGLSTAAQKIGEIVKLITDIAGQTNLLALNATIEAARAGEAGKGFAVVAGEVKNLANQTARATSEIAEQVSGIQRSAQASVAAMKSVGAAIEQVNSVIGSIAAAVEEQNAATADIARNAAEAAAGTRMVEGNIAEVSAAAATTTGMAEQMEAVAGLLEQDGKGLARHVETFLGTMKAV</sequence>
<dbReference type="AlphaFoldDB" id="A0A1J5S2F8"/>
<dbReference type="Pfam" id="PF00672">
    <property type="entry name" value="HAMP"/>
    <property type="match status" value="1"/>
</dbReference>
<dbReference type="InterPro" id="IPR003660">
    <property type="entry name" value="HAMP_dom"/>
</dbReference>
<organism evidence="6">
    <name type="scientific">mine drainage metagenome</name>
    <dbReference type="NCBI Taxonomy" id="410659"/>
    <lineage>
        <taxon>unclassified sequences</taxon>
        <taxon>metagenomes</taxon>
        <taxon>ecological metagenomes</taxon>
    </lineage>
</organism>
<reference evidence="6" key="1">
    <citation type="submission" date="2016-10" db="EMBL/GenBank/DDBJ databases">
        <title>Sequence of Gallionella enrichment culture.</title>
        <authorList>
            <person name="Poehlein A."/>
            <person name="Muehling M."/>
            <person name="Daniel R."/>
        </authorList>
    </citation>
    <scope>NUCLEOTIDE SEQUENCE</scope>
</reference>
<keyword evidence="1" id="KW-0807">Transducer</keyword>
<gene>
    <name evidence="6" type="primary">mcp4_12</name>
    <name evidence="6" type="ORF">GALL_196130</name>
</gene>
<feature type="transmembrane region" description="Helical" evidence="3">
    <location>
        <begin position="273"/>
        <end position="296"/>
    </location>
</feature>
<dbReference type="SMART" id="SM00304">
    <property type="entry name" value="HAMP"/>
    <property type="match status" value="1"/>
</dbReference>
<proteinExistence type="inferred from homology"/>
<dbReference type="CDD" id="cd06225">
    <property type="entry name" value="HAMP"/>
    <property type="match status" value="1"/>
</dbReference>
<evidence type="ECO:0000313" key="6">
    <source>
        <dbReference type="EMBL" id="OIQ98335.1"/>
    </source>
</evidence>
<dbReference type="GO" id="GO:0016020">
    <property type="term" value="C:membrane"/>
    <property type="evidence" value="ECO:0007669"/>
    <property type="project" value="InterPro"/>
</dbReference>
<dbReference type="InterPro" id="IPR032255">
    <property type="entry name" value="HBM"/>
</dbReference>
<dbReference type="PANTHER" id="PTHR32089">
    <property type="entry name" value="METHYL-ACCEPTING CHEMOTAXIS PROTEIN MCPB"/>
    <property type="match status" value="1"/>
</dbReference>
<dbReference type="SMART" id="SM00283">
    <property type="entry name" value="MA"/>
    <property type="match status" value="1"/>
</dbReference>
<dbReference type="Gene3D" id="1.10.8.500">
    <property type="entry name" value="HAMP domain in histidine kinase"/>
    <property type="match status" value="1"/>
</dbReference>
<dbReference type="SMART" id="SM01358">
    <property type="entry name" value="HBM"/>
    <property type="match status" value="1"/>
</dbReference>
<keyword evidence="3" id="KW-0472">Membrane</keyword>
<evidence type="ECO:0000259" key="4">
    <source>
        <dbReference type="PROSITE" id="PS50111"/>
    </source>
</evidence>
<dbReference type="Gene3D" id="1.10.287.950">
    <property type="entry name" value="Methyl-accepting chemotaxis protein"/>
    <property type="match status" value="1"/>
</dbReference>
<evidence type="ECO:0000259" key="5">
    <source>
        <dbReference type="PROSITE" id="PS50885"/>
    </source>
</evidence>
<dbReference type="GO" id="GO:0007165">
    <property type="term" value="P:signal transduction"/>
    <property type="evidence" value="ECO:0007669"/>
    <property type="project" value="UniProtKB-KW"/>
</dbReference>
<keyword evidence="3" id="KW-1133">Transmembrane helix</keyword>
<evidence type="ECO:0000256" key="3">
    <source>
        <dbReference type="SAM" id="Phobius"/>
    </source>
</evidence>
<feature type="domain" description="Methyl-accepting transducer" evidence="4">
    <location>
        <begin position="386"/>
        <end position="622"/>
    </location>
</feature>
<dbReference type="PROSITE" id="PS50885">
    <property type="entry name" value="HAMP"/>
    <property type="match status" value="1"/>
</dbReference>